<dbReference type="AlphaFoldDB" id="A0A560JMQ9"/>
<dbReference type="InterPro" id="IPR011761">
    <property type="entry name" value="ATP-grasp"/>
</dbReference>
<dbReference type="PANTHER" id="PTHR21621:SF0">
    <property type="entry name" value="BETA-CITRYLGLUTAMATE SYNTHASE B-RELATED"/>
    <property type="match status" value="1"/>
</dbReference>
<dbReference type="PROSITE" id="PS50975">
    <property type="entry name" value="ATP_GRASP"/>
    <property type="match status" value="1"/>
</dbReference>
<dbReference type="GO" id="GO:0046872">
    <property type="term" value="F:metal ion binding"/>
    <property type="evidence" value="ECO:0007669"/>
    <property type="project" value="InterPro"/>
</dbReference>
<proteinExistence type="predicted"/>
<dbReference type="STRING" id="1399419.A5906_33495"/>
<dbReference type="OrthoDB" id="9765608at2"/>
<dbReference type="SUPFAM" id="SSF56059">
    <property type="entry name" value="Glutathione synthetase ATP-binding domain-like"/>
    <property type="match status" value="1"/>
</dbReference>
<evidence type="ECO:0000259" key="2">
    <source>
        <dbReference type="PROSITE" id="PS50975"/>
    </source>
</evidence>
<keyword evidence="4" id="KW-1185">Reference proteome</keyword>
<dbReference type="GO" id="GO:0009432">
    <property type="term" value="P:SOS response"/>
    <property type="evidence" value="ECO:0007669"/>
    <property type="project" value="TreeGrafter"/>
</dbReference>
<accession>A0A560JMQ9</accession>
<name>A0A560JMQ9_9BRAD</name>
<dbReference type="Proteomes" id="UP000315914">
    <property type="component" value="Unassembled WGS sequence"/>
</dbReference>
<dbReference type="EMBL" id="VITW01000006">
    <property type="protein sequence ID" value="TWB72462.1"/>
    <property type="molecule type" value="Genomic_DNA"/>
</dbReference>
<gene>
    <name evidence="3" type="ORF">FBZ95_106177</name>
</gene>
<dbReference type="Gene3D" id="3.40.50.20">
    <property type="match status" value="1"/>
</dbReference>
<dbReference type="NCBIfam" id="NF009402">
    <property type="entry name" value="PRK12767.1-1"/>
    <property type="match status" value="1"/>
</dbReference>
<keyword evidence="1" id="KW-0547">Nucleotide-binding</keyword>
<comment type="caution">
    <text evidence="3">The sequence shown here is derived from an EMBL/GenBank/DDBJ whole genome shotgun (WGS) entry which is preliminary data.</text>
</comment>
<evidence type="ECO:0000256" key="1">
    <source>
        <dbReference type="PROSITE-ProRule" id="PRU00409"/>
    </source>
</evidence>
<dbReference type="GO" id="GO:0005524">
    <property type="term" value="F:ATP binding"/>
    <property type="evidence" value="ECO:0007669"/>
    <property type="project" value="UniProtKB-UniRule"/>
</dbReference>
<dbReference type="RefSeq" id="WP_080136189.1">
    <property type="nucleotide sequence ID" value="NZ_LWIG01000012.1"/>
</dbReference>
<dbReference type="PANTHER" id="PTHR21621">
    <property type="entry name" value="RIBOSOMAL PROTEIN S6 MODIFICATION PROTEIN"/>
    <property type="match status" value="1"/>
</dbReference>
<dbReference type="InterPro" id="IPR003806">
    <property type="entry name" value="ATP-grasp_PylC-type"/>
</dbReference>
<organism evidence="3 4">
    <name type="scientific">Bradyrhizobium sacchari</name>
    <dbReference type="NCBI Taxonomy" id="1399419"/>
    <lineage>
        <taxon>Bacteria</taxon>
        <taxon>Pseudomonadati</taxon>
        <taxon>Pseudomonadota</taxon>
        <taxon>Alphaproteobacteria</taxon>
        <taxon>Hyphomicrobiales</taxon>
        <taxon>Nitrobacteraceae</taxon>
        <taxon>Bradyrhizobium</taxon>
    </lineage>
</organism>
<dbReference type="GO" id="GO:0005737">
    <property type="term" value="C:cytoplasm"/>
    <property type="evidence" value="ECO:0007669"/>
    <property type="project" value="TreeGrafter"/>
</dbReference>
<dbReference type="InterPro" id="IPR013815">
    <property type="entry name" value="ATP_grasp_subdomain_1"/>
</dbReference>
<dbReference type="Pfam" id="PF02655">
    <property type="entry name" value="ATP-grasp_3"/>
    <property type="match status" value="1"/>
</dbReference>
<dbReference type="Gene3D" id="3.30.470.20">
    <property type="entry name" value="ATP-grasp fold, B domain"/>
    <property type="match status" value="1"/>
</dbReference>
<dbReference type="GO" id="GO:0018169">
    <property type="term" value="F:ribosomal S6-glutamic acid ligase activity"/>
    <property type="evidence" value="ECO:0007669"/>
    <property type="project" value="TreeGrafter"/>
</dbReference>
<protein>
    <submittedName>
        <fullName evidence="3">Carbamoyl-phosphate synthase large subunit</fullName>
    </submittedName>
</protein>
<feature type="domain" description="ATP-grasp" evidence="2">
    <location>
        <begin position="123"/>
        <end position="315"/>
    </location>
</feature>
<evidence type="ECO:0000313" key="3">
    <source>
        <dbReference type="EMBL" id="TWB72462.1"/>
    </source>
</evidence>
<sequence length="346" mass="37903">MTTDTPRPRILIAGIAGASLGTEIAKCLRHVGGYEIIGCDISPYAYGHYDSNFESTFLVDRGRYIVDLLALCRDERINCVIPGGDEPAVLISRAADQFSEIGVRIGHNNPDLVERLSHKGRCFEILSAIGIATPVTMTISNPADLHRVPLPCIIKPATGSGGSSFVFFARTYAEAELYCTYLRNNKRIPVAQEYIPHERGEFTVGVISRPDGSCAGAIALRRSFNSKLSVAMQGDDFVISSGYSQGQIGEYPEICAIAREIAQRLESTGPLNIQGRLAADGRFVPFEINARFSASTFLRTLAGFNEVDFYTRLSLGQLPRTELGITPGWYFRTLSEVAILPQELKQ</sequence>
<reference evidence="3 4" key="1">
    <citation type="submission" date="2019-06" db="EMBL/GenBank/DDBJ databases">
        <title>Genomic Encyclopedia of Type Strains, Phase IV (KMG-V): Genome sequencing to study the core and pangenomes of soil and plant-associated prokaryotes.</title>
        <authorList>
            <person name="Whitman W."/>
        </authorList>
    </citation>
    <scope>NUCLEOTIDE SEQUENCE [LARGE SCALE GENOMIC DNA]</scope>
    <source>
        <strain evidence="3 4">BR 10556</strain>
    </source>
</reference>
<keyword evidence="1" id="KW-0067">ATP-binding</keyword>
<evidence type="ECO:0000313" key="4">
    <source>
        <dbReference type="Proteomes" id="UP000315914"/>
    </source>
</evidence>
<dbReference type="Gene3D" id="3.30.1490.20">
    <property type="entry name" value="ATP-grasp fold, A domain"/>
    <property type="match status" value="1"/>
</dbReference>